<dbReference type="UniPathway" id="UPA00109">
    <property type="reaction ID" value="UER00180"/>
</dbReference>
<dbReference type="Gene3D" id="3.30.420.40">
    <property type="match status" value="1"/>
</dbReference>
<keyword evidence="8 13" id="KW-0324">Glycolysis</keyword>
<evidence type="ECO:0000256" key="1">
    <source>
        <dbReference type="ARBA" id="ARBA00004888"/>
    </source>
</evidence>
<dbReference type="InterPro" id="IPR019807">
    <property type="entry name" value="Hexokinase_BS"/>
</dbReference>
<dbReference type="Gene3D" id="1.10.287.1250">
    <property type="match status" value="1"/>
</dbReference>
<dbReference type="GO" id="GO:0008865">
    <property type="term" value="F:fructokinase activity"/>
    <property type="evidence" value="ECO:0007669"/>
    <property type="project" value="TreeGrafter"/>
</dbReference>
<evidence type="ECO:0000256" key="8">
    <source>
        <dbReference type="ARBA" id="ARBA00023152"/>
    </source>
</evidence>
<evidence type="ECO:0000259" key="15">
    <source>
        <dbReference type="Pfam" id="PF03727"/>
    </source>
</evidence>
<evidence type="ECO:0000256" key="3">
    <source>
        <dbReference type="ARBA" id="ARBA00009225"/>
    </source>
</evidence>
<comment type="similarity">
    <text evidence="3 13">Belongs to the hexokinase family.</text>
</comment>
<keyword evidence="17" id="KW-1185">Reference proteome</keyword>
<dbReference type="PRINTS" id="PR00475">
    <property type="entry name" value="HEXOKINASE"/>
</dbReference>
<evidence type="ECO:0000259" key="14">
    <source>
        <dbReference type="Pfam" id="PF00349"/>
    </source>
</evidence>
<dbReference type="FunFam" id="3.30.420.40:FF:000805">
    <property type="entry name" value="Hexokinase-2"/>
    <property type="match status" value="1"/>
</dbReference>
<dbReference type="FunFam" id="3.40.367.20:FF:000004">
    <property type="entry name" value="Phosphotransferase"/>
    <property type="match status" value="1"/>
</dbReference>
<evidence type="ECO:0000256" key="4">
    <source>
        <dbReference type="ARBA" id="ARBA00022679"/>
    </source>
</evidence>
<dbReference type="GO" id="GO:0005536">
    <property type="term" value="F:D-glucose binding"/>
    <property type="evidence" value="ECO:0007669"/>
    <property type="project" value="InterPro"/>
</dbReference>
<dbReference type="Gene3D" id="3.40.367.20">
    <property type="match status" value="1"/>
</dbReference>
<dbReference type="GO" id="GO:0005524">
    <property type="term" value="F:ATP binding"/>
    <property type="evidence" value="ECO:0007669"/>
    <property type="project" value="UniProtKB-UniRule"/>
</dbReference>
<evidence type="ECO:0000256" key="7">
    <source>
        <dbReference type="ARBA" id="ARBA00022840"/>
    </source>
</evidence>
<dbReference type="InterPro" id="IPR043129">
    <property type="entry name" value="ATPase_NBD"/>
</dbReference>
<dbReference type="InterPro" id="IPR001312">
    <property type="entry name" value="Hexokinase"/>
</dbReference>
<protein>
    <recommendedName>
        <fullName evidence="13">Phosphotransferase</fullName>
        <ecNumber evidence="13">2.7.1.-</ecNumber>
    </recommendedName>
</protein>
<dbReference type="AlphaFoldDB" id="A0A7D9CWS0"/>
<accession>A0A7D9CWS0</accession>
<evidence type="ECO:0000313" key="16">
    <source>
        <dbReference type="EMBL" id="VUG17611.1"/>
    </source>
</evidence>
<keyword evidence="7 13" id="KW-0067">ATP-binding</keyword>
<dbReference type="GO" id="GO:0005829">
    <property type="term" value="C:cytosol"/>
    <property type="evidence" value="ECO:0007669"/>
    <property type="project" value="TreeGrafter"/>
</dbReference>
<keyword evidence="6 13" id="KW-0418">Kinase</keyword>
<dbReference type="GO" id="GO:0004340">
    <property type="term" value="F:glucokinase activity"/>
    <property type="evidence" value="ECO:0007669"/>
    <property type="project" value="TreeGrafter"/>
</dbReference>
<feature type="domain" description="Hexokinase C-terminal" evidence="15">
    <location>
        <begin position="221"/>
        <end position="468"/>
    </location>
</feature>
<comment type="catalytic activity">
    <reaction evidence="11">
        <text>D-glucose + ATP = D-glucose 6-phosphate + ADP + H(+)</text>
        <dbReference type="Rhea" id="RHEA:17825"/>
        <dbReference type="ChEBI" id="CHEBI:4167"/>
        <dbReference type="ChEBI" id="CHEBI:15378"/>
        <dbReference type="ChEBI" id="CHEBI:30616"/>
        <dbReference type="ChEBI" id="CHEBI:61548"/>
        <dbReference type="ChEBI" id="CHEBI:456216"/>
        <dbReference type="EC" id="2.7.1.1"/>
    </reaction>
    <physiologicalReaction direction="left-to-right" evidence="11">
        <dbReference type="Rhea" id="RHEA:17826"/>
    </physiologicalReaction>
</comment>
<organism evidence="16 17">
    <name type="scientific">Dekkera bruxellensis</name>
    <name type="common">Brettanomyces custersii</name>
    <dbReference type="NCBI Taxonomy" id="5007"/>
    <lineage>
        <taxon>Eukaryota</taxon>
        <taxon>Fungi</taxon>
        <taxon>Dikarya</taxon>
        <taxon>Ascomycota</taxon>
        <taxon>Saccharomycotina</taxon>
        <taxon>Pichiomycetes</taxon>
        <taxon>Pichiales</taxon>
        <taxon>Pichiaceae</taxon>
        <taxon>Brettanomyces</taxon>
    </lineage>
</organism>
<evidence type="ECO:0000256" key="11">
    <source>
        <dbReference type="ARBA" id="ARBA00048160"/>
    </source>
</evidence>
<name>A0A7D9CWS0_DEKBR</name>
<evidence type="ECO:0000256" key="12">
    <source>
        <dbReference type="ARBA" id="ARBA00057794"/>
    </source>
</evidence>
<comment type="pathway">
    <text evidence="2">Carbohydrate metabolism; hexose metabolism.</text>
</comment>
<comment type="catalytic activity">
    <reaction evidence="10">
        <text>D-fructose + ATP = D-fructose 6-phosphate + ADP + H(+)</text>
        <dbReference type="Rhea" id="RHEA:16125"/>
        <dbReference type="ChEBI" id="CHEBI:15378"/>
        <dbReference type="ChEBI" id="CHEBI:30616"/>
        <dbReference type="ChEBI" id="CHEBI:37721"/>
        <dbReference type="ChEBI" id="CHEBI:61527"/>
        <dbReference type="ChEBI" id="CHEBI:456216"/>
        <dbReference type="EC" id="2.7.1.1"/>
    </reaction>
    <physiologicalReaction direction="left-to-right" evidence="10">
        <dbReference type="Rhea" id="RHEA:16126"/>
    </physiologicalReaction>
</comment>
<evidence type="ECO:0000256" key="13">
    <source>
        <dbReference type="RuleBase" id="RU362007"/>
    </source>
</evidence>
<dbReference type="GO" id="GO:0001678">
    <property type="term" value="P:intracellular glucose homeostasis"/>
    <property type="evidence" value="ECO:0007669"/>
    <property type="project" value="InterPro"/>
</dbReference>
<keyword evidence="4 13" id="KW-0808">Transferase</keyword>
<dbReference type="InterPro" id="IPR022672">
    <property type="entry name" value="Hexokinase_N"/>
</dbReference>
<dbReference type="GO" id="GO:0006013">
    <property type="term" value="P:mannose metabolic process"/>
    <property type="evidence" value="ECO:0007669"/>
    <property type="project" value="TreeGrafter"/>
</dbReference>
<comment type="pathway">
    <text evidence="1">Carbohydrate degradation; glycolysis; D-glyceraldehyde 3-phosphate and glycerone phosphate from D-glucose: step 1/4.</text>
</comment>
<dbReference type="EC" id="2.7.1.-" evidence="13"/>
<proteinExistence type="inferred from homology"/>
<feature type="domain" description="Hexokinase N-terminal" evidence="14">
    <location>
        <begin position="16"/>
        <end position="214"/>
    </location>
</feature>
<evidence type="ECO:0000313" key="17">
    <source>
        <dbReference type="Proteomes" id="UP000478008"/>
    </source>
</evidence>
<evidence type="ECO:0000256" key="10">
    <source>
        <dbReference type="ARBA" id="ARBA00047905"/>
    </source>
</evidence>
<dbReference type="Proteomes" id="UP000478008">
    <property type="component" value="Unassembled WGS sequence"/>
</dbReference>
<reference evidence="16 17" key="1">
    <citation type="submission" date="2019-07" db="EMBL/GenBank/DDBJ databases">
        <authorList>
            <person name="Friedrich A."/>
            <person name="Schacherer J."/>
        </authorList>
    </citation>
    <scope>NUCLEOTIDE SEQUENCE [LARGE SCALE GENOMIC DNA]</scope>
</reference>
<dbReference type="PANTHER" id="PTHR19443:SF16">
    <property type="entry name" value="HEXOKINASE TYPE 1-RELATED"/>
    <property type="match status" value="1"/>
</dbReference>
<evidence type="ECO:0000256" key="6">
    <source>
        <dbReference type="ARBA" id="ARBA00022777"/>
    </source>
</evidence>
<dbReference type="EMBL" id="CABFWN010000002">
    <property type="protein sequence ID" value="VUG17611.1"/>
    <property type="molecule type" value="Genomic_DNA"/>
</dbReference>
<dbReference type="InterPro" id="IPR022673">
    <property type="entry name" value="Hexokinase_C"/>
</dbReference>
<dbReference type="SUPFAM" id="SSF53067">
    <property type="entry name" value="Actin-like ATPase domain"/>
    <property type="match status" value="2"/>
</dbReference>
<dbReference type="PROSITE" id="PS51748">
    <property type="entry name" value="HEXOKINASE_2"/>
    <property type="match status" value="1"/>
</dbReference>
<sequence length="484" mass="54178">MAKEEITLSQPLQRNLDTFQNEFWVSKEKLHEIIDVFVQELKKGLHDNDDPYQIPMNPTWVMDYPDGSETGDYLALDLGGTNMRVVIVHLLGNHKFTKVQTKYRLPDHIRTTRKREELFGFMAECLGKFLKEQNPDGIPEGKTFPLGFTFSYPTTQSKIDSGVLQRWTKGFDIPGVEGNDAAALLRDEIEKREIPIKLVALICDTTGTLVASRYTDPDTIMGVIFGTGVNGAYYDVVADVPKIHNQLPDDISLATPMLINCEYGSFDNKHRVLPRTKYDVQIDQESPRPGQQAFEKMTAGYYLGEIIRKILLEGYETGYLFKDLAQDSEGAKKLAKDYILDSSFLSNLESDDTPDLAESKKEFETKLSINTTPEERLYAKKISAFIGTRAARLSICGISAVCQKMNYRKCHVAADGSVYMKYPHFPERAAKGLSDVFGWDGIKEEDHPIKIVKAQDGSGVGAAVIAALTHARNVKGLSLGLKQN</sequence>
<dbReference type="GO" id="GO:0005739">
    <property type="term" value="C:mitochondrion"/>
    <property type="evidence" value="ECO:0007669"/>
    <property type="project" value="TreeGrafter"/>
</dbReference>
<dbReference type="PROSITE" id="PS00378">
    <property type="entry name" value="HEXOKINASE_1"/>
    <property type="match status" value="1"/>
</dbReference>
<gene>
    <name evidence="16" type="primary">HXK2</name>
    <name evidence="16" type="ORF">DEBR0S2_11716G</name>
</gene>
<dbReference type="GO" id="GO:0006096">
    <property type="term" value="P:glycolytic process"/>
    <property type="evidence" value="ECO:0007669"/>
    <property type="project" value="UniProtKB-UniPathway"/>
</dbReference>
<dbReference type="GO" id="GO:0019158">
    <property type="term" value="F:mannokinase activity"/>
    <property type="evidence" value="ECO:0007669"/>
    <property type="project" value="TreeGrafter"/>
</dbReference>
<dbReference type="Pfam" id="PF03727">
    <property type="entry name" value="Hexokinase_2"/>
    <property type="match status" value="1"/>
</dbReference>
<evidence type="ECO:0000256" key="9">
    <source>
        <dbReference type="ARBA" id="ARBA00044613"/>
    </source>
</evidence>
<dbReference type="Pfam" id="PF00349">
    <property type="entry name" value="Hexokinase_1"/>
    <property type="match status" value="1"/>
</dbReference>
<evidence type="ECO:0000256" key="2">
    <source>
        <dbReference type="ARBA" id="ARBA00005028"/>
    </source>
</evidence>
<keyword evidence="5 13" id="KW-0547">Nucleotide-binding</keyword>
<comment type="catalytic activity">
    <reaction evidence="9">
        <text>a D-hexose + ATP = a D-hexose 6-phosphate + ADP + H(+)</text>
        <dbReference type="Rhea" id="RHEA:22740"/>
        <dbReference type="ChEBI" id="CHEBI:4194"/>
        <dbReference type="ChEBI" id="CHEBI:15378"/>
        <dbReference type="ChEBI" id="CHEBI:30616"/>
        <dbReference type="ChEBI" id="CHEBI:229467"/>
        <dbReference type="ChEBI" id="CHEBI:456216"/>
        <dbReference type="EC" id="2.7.1.1"/>
    </reaction>
    <physiologicalReaction direction="left-to-right" evidence="9">
        <dbReference type="Rhea" id="RHEA:22741"/>
    </physiologicalReaction>
</comment>
<dbReference type="GO" id="GO:0006006">
    <property type="term" value="P:glucose metabolic process"/>
    <property type="evidence" value="ECO:0007669"/>
    <property type="project" value="UniProtKB-ARBA"/>
</dbReference>
<dbReference type="PANTHER" id="PTHR19443">
    <property type="entry name" value="HEXOKINASE"/>
    <property type="match status" value="1"/>
</dbReference>
<comment type="function">
    <text evidence="12">Catalyzes the phosphorylation of hexose, such as D-glucose and D-fructose, to hexose 6-phosphate (D-glucose 6-phosphate and D-fructose 6-phosphate, respectively). Mediates the initial step of glycolysis by catalyzing phosphorylation of D-glucose to D-glucose 6-phosphate.</text>
</comment>
<evidence type="ECO:0000256" key="5">
    <source>
        <dbReference type="ARBA" id="ARBA00022741"/>
    </source>
</evidence>